<organism evidence="9 10">
    <name type="scientific">Propionispira arboris</name>
    <dbReference type="NCBI Taxonomy" id="84035"/>
    <lineage>
        <taxon>Bacteria</taxon>
        <taxon>Bacillati</taxon>
        <taxon>Bacillota</taxon>
        <taxon>Negativicutes</taxon>
        <taxon>Selenomonadales</taxon>
        <taxon>Selenomonadaceae</taxon>
        <taxon>Propionispira</taxon>
    </lineage>
</organism>
<evidence type="ECO:0000256" key="1">
    <source>
        <dbReference type="ARBA" id="ARBA00004496"/>
    </source>
</evidence>
<reference evidence="9 10" key="1">
    <citation type="submission" date="2016-10" db="EMBL/GenBank/DDBJ databases">
        <authorList>
            <person name="de Groot N.N."/>
        </authorList>
    </citation>
    <scope>NUCLEOTIDE SEQUENCE [LARGE SCALE GENOMIC DNA]</scope>
    <source>
        <strain evidence="9 10">DSM 2179</strain>
    </source>
</reference>
<dbReference type="Proteomes" id="UP000199662">
    <property type="component" value="Unassembled WGS sequence"/>
</dbReference>
<gene>
    <name evidence="9" type="ORF">SAMN05660742_102235</name>
</gene>
<dbReference type="STRING" id="84035.SAMN05660742_102235"/>
<evidence type="ECO:0000259" key="8">
    <source>
        <dbReference type="PROSITE" id="PS51101"/>
    </source>
</evidence>
<dbReference type="InterPro" id="IPR004720">
    <property type="entry name" value="PTS_IIB_sorbose-sp"/>
</dbReference>
<dbReference type="GO" id="GO:0009401">
    <property type="term" value="P:phosphoenolpyruvate-dependent sugar phosphotransferase system"/>
    <property type="evidence" value="ECO:0007669"/>
    <property type="project" value="UniProtKB-KW"/>
</dbReference>
<dbReference type="GO" id="GO:0016301">
    <property type="term" value="F:kinase activity"/>
    <property type="evidence" value="ECO:0007669"/>
    <property type="project" value="UniProtKB-KW"/>
</dbReference>
<dbReference type="GO" id="GO:0005737">
    <property type="term" value="C:cytoplasm"/>
    <property type="evidence" value="ECO:0007669"/>
    <property type="project" value="UniProtKB-SubCell"/>
</dbReference>
<name>A0A1H6VIX7_9FIRM</name>
<accession>A0A1H6VIX7</accession>
<dbReference type="Gene3D" id="3.40.35.10">
    <property type="entry name" value="Phosphotransferase system, sorbose subfamily IIB component"/>
    <property type="match status" value="1"/>
</dbReference>
<keyword evidence="2" id="KW-0813">Transport</keyword>
<dbReference type="GO" id="GO:0008982">
    <property type="term" value="F:protein-N(PI)-phosphohistidine-sugar phosphotransferase activity"/>
    <property type="evidence" value="ECO:0007669"/>
    <property type="project" value="InterPro"/>
</dbReference>
<proteinExistence type="predicted"/>
<keyword evidence="3" id="KW-0963">Cytoplasm</keyword>
<evidence type="ECO:0000313" key="9">
    <source>
        <dbReference type="EMBL" id="SEJ00302.1"/>
    </source>
</evidence>
<dbReference type="EMBL" id="FNZK01000002">
    <property type="protein sequence ID" value="SEJ00302.1"/>
    <property type="molecule type" value="Genomic_DNA"/>
</dbReference>
<keyword evidence="5" id="KW-0808">Transferase</keyword>
<evidence type="ECO:0000256" key="3">
    <source>
        <dbReference type="ARBA" id="ARBA00022490"/>
    </source>
</evidence>
<dbReference type="InterPro" id="IPR036667">
    <property type="entry name" value="PTS_IIB_sorbose-sp_sf"/>
</dbReference>
<comment type="subcellular location">
    <subcellularLocation>
        <location evidence="1">Cytoplasm</location>
    </subcellularLocation>
</comment>
<sequence length="159" mass="17759">MYISGIVLVRIDDRLIHGQVMTSWLNYTGANKIMIIDDESAVDPFMKSVFKTCVPDDVKVAAFTVAKAIPRLKKGFQKDKCIILVKFPKTLYELMEAGIIFEHINIGGMGIRGTRKKFYKNISASEEERGMLKALIEKGSKVSVRIVADDTETDVATLV</sequence>
<keyword evidence="7" id="KW-0418">Kinase</keyword>
<feature type="domain" description="PTS EIIB type-4" evidence="8">
    <location>
        <begin position="2"/>
        <end position="159"/>
    </location>
</feature>
<protein>
    <submittedName>
        <fullName evidence="9">PTS system, mannose-specific IIB component</fullName>
    </submittedName>
</protein>
<evidence type="ECO:0000313" key="10">
    <source>
        <dbReference type="Proteomes" id="UP000199662"/>
    </source>
</evidence>
<keyword evidence="4" id="KW-0762">Sugar transport</keyword>
<dbReference type="Pfam" id="PF03830">
    <property type="entry name" value="PTSIIB_sorb"/>
    <property type="match status" value="1"/>
</dbReference>
<dbReference type="AlphaFoldDB" id="A0A1H6VIX7"/>
<evidence type="ECO:0000256" key="6">
    <source>
        <dbReference type="ARBA" id="ARBA00022683"/>
    </source>
</evidence>
<dbReference type="SUPFAM" id="SSF52728">
    <property type="entry name" value="PTS IIb component"/>
    <property type="match status" value="1"/>
</dbReference>
<evidence type="ECO:0000256" key="7">
    <source>
        <dbReference type="ARBA" id="ARBA00022777"/>
    </source>
</evidence>
<dbReference type="RefSeq" id="WP_019552691.1">
    <property type="nucleotide sequence ID" value="NZ_FNZK01000002.1"/>
</dbReference>
<dbReference type="PROSITE" id="PS51101">
    <property type="entry name" value="PTS_EIIB_TYPE_4"/>
    <property type="match status" value="1"/>
</dbReference>
<keyword evidence="6" id="KW-0598">Phosphotransferase system</keyword>
<evidence type="ECO:0000256" key="2">
    <source>
        <dbReference type="ARBA" id="ARBA00022448"/>
    </source>
</evidence>
<evidence type="ECO:0000256" key="4">
    <source>
        <dbReference type="ARBA" id="ARBA00022597"/>
    </source>
</evidence>
<evidence type="ECO:0000256" key="5">
    <source>
        <dbReference type="ARBA" id="ARBA00022679"/>
    </source>
</evidence>
<keyword evidence="10" id="KW-1185">Reference proteome</keyword>